<accession>A0ABQ5S8F8</accession>
<evidence type="ECO:0000256" key="1">
    <source>
        <dbReference type="ARBA" id="ARBA00004225"/>
    </source>
</evidence>
<evidence type="ECO:0000256" key="2">
    <source>
        <dbReference type="ARBA" id="ARBA00022692"/>
    </source>
</evidence>
<feature type="region of interest" description="Disordered" evidence="6">
    <location>
        <begin position="605"/>
        <end position="669"/>
    </location>
</feature>
<protein>
    <submittedName>
        <fullName evidence="8">Uncharacterized protein</fullName>
    </submittedName>
</protein>
<evidence type="ECO:0000256" key="6">
    <source>
        <dbReference type="SAM" id="MobiDB-lite"/>
    </source>
</evidence>
<gene>
    <name evidence="8" type="ORF">VaNZ11_009630</name>
</gene>
<evidence type="ECO:0000313" key="8">
    <source>
        <dbReference type="EMBL" id="GLI65949.1"/>
    </source>
</evidence>
<keyword evidence="9" id="KW-1185">Reference proteome</keyword>
<keyword evidence="5 7" id="KW-0472">Membrane</keyword>
<dbReference type="PANTHER" id="PTHR28234:SF1">
    <property type="entry name" value="NUCLEAR CONTROL OF ATPASE PROTEIN 2"/>
    <property type="match status" value="1"/>
</dbReference>
<comment type="caution">
    <text evidence="8">The sequence shown here is derived from an EMBL/GenBank/DDBJ whole genome shotgun (WGS) entry which is preliminary data.</text>
</comment>
<dbReference type="PANTHER" id="PTHR28234">
    <property type="entry name" value="NUCLEAR CONTROL OF ATPASE PROTEIN 2"/>
    <property type="match status" value="1"/>
</dbReference>
<feature type="transmembrane region" description="Helical" evidence="7">
    <location>
        <begin position="732"/>
        <end position="758"/>
    </location>
</feature>
<evidence type="ECO:0000313" key="9">
    <source>
        <dbReference type="Proteomes" id="UP001165090"/>
    </source>
</evidence>
<keyword evidence="4" id="KW-0496">Mitochondrion</keyword>
<evidence type="ECO:0000256" key="7">
    <source>
        <dbReference type="SAM" id="Phobius"/>
    </source>
</evidence>
<feature type="compositionally biased region" description="Low complexity" evidence="6">
    <location>
        <begin position="613"/>
        <end position="636"/>
    </location>
</feature>
<feature type="region of interest" description="Disordered" evidence="6">
    <location>
        <begin position="161"/>
        <end position="199"/>
    </location>
</feature>
<dbReference type="Pfam" id="PF08637">
    <property type="entry name" value="NCA2"/>
    <property type="match status" value="2"/>
</dbReference>
<feature type="compositionally biased region" description="Low complexity" evidence="6">
    <location>
        <begin position="173"/>
        <end position="197"/>
    </location>
</feature>
<reference evidence="8 9" key="1">
    <citation type="journal article" date="2023" name="IScience">
        <title>Expanded male sex-determining region conserved during the evolution of homothallism in the green alga Volvox.</title>
        <authorList>
            <person name="Yamamoto K."/>
            <person name="Matsuzaki R."/>
            <person name="Mahakham W."/>
            <person name="Heman W."/>
            <person name="Sekimoto H."/>
            <person name="Kawachi M."/>
            <person name="Minakuchi Y."/>
            <person name="Toyoda A."/>
            <person name="Nozaki H."/>
        </authorList>
    </citation>
    <scope>NUCLEOTIDE SEQUENCE [LARGE SCALE GENOMIC DNA]</scope>
    <source>
        <strain evidence="8 9">NIES-4468</strain>
    </source>
</reference>
<evidence type="ECO:0000256" key="4">
    <source>
        <dbReference type="ARBA" id="ARBA00023128"/>
    </source>
</evidence>
<comment type="subcellular location">
    <subcellularLocation>
        <location evidence="1">Mitochondrion membrane</location>
        <topology evidence="1">Multi-pass membrane protein</topology>
    </subcellularLocation>
</comment>
<evidence type="ECO:0000256" key="5">
    <source>
        <dbReference type="ARBA" id="ARBA00023136"/>
    </source>
</evidence>
<dbReference type="Proteomes" id="UP001165090">
    <property type="component" value="Unassembled WGS sequence"/>
</dbReference>
<feature type="compositionally biased region" description="Gly residues" evidence="6">
    <location>
        <begin position="655"/>
        <end position="664"/>
    </location>
</feature>
<organism evidence="8 9">
    <name type="scientific">Volvox africanus</name>
    <dbReference type="NCBI Taxonomy" id="51714"/>
    <lineage>
        <taxon>Eukaryota</taxon>
        <taxon>Viridiplantae</taxon>
        <taxon>Chlorophyta</taxon>
        <taxon>core chlorophytes</taxon>
        <taxon>Chlorophyceae</taxon>
        <taxon>CS clade</taxon>
        <taxon>Chlamydomonadales</taxon>
        <taxon>Volvocaceae</taxon>
        <taxon>Volvox</taxon>
    </lineage>
</organism>
<keyword evidence="3 7" id="KW-1133">Transmembrane helix</keyword>
<feature type="compositionally biased region" description="Low complexity" evidence="6">
    <location>
        <begin position="347"/>
        <end position="358"/>
    </location>
</feature>
<evidence type="ECO:0000256" key="3">
    <source>
        <dbReference type="ARBA" id="ARBA00022989"/>
    </source>
</evidence>
<proteinExistence type="predicted"/>
<keyword evidence="2 7" id="KW-0812">Transmembrane</keyword>
<dbReference type="InterPro" id="IPR013946">
    <property type="entry name" value="NCA2-like"/>
</dbReference>
<name>A0ABQ5S8F8_9CHLO</name>
<dbReference type="EMBL" id="BSDZ01000027">
    <property type="protein sequence ID" value="GLI65949.1"/>
    <property type="molecule type" value="Genomic_DNA"/>
</dbReference>
<feature type="non-terminal residue" evidence="8">
    <location>
        <position position="1"/>
    </location>
</feature>
<feature type="region of interest" description="Disordered" evidence="6">
    <location>
        <begin position="338"/>
        <end position="365"/>
    </location>
</feature>
<sequence length="876" mass="93733">SGLGMGFNVRNLMAIGLSESYRLKNLNPGHFLHSAVWFTPNTLPVVGIDVVAAQDILFALRAADSQGRNVADVWLRALQLAQLAHDRLLRDLHDVDRNLSFWQSQVSAGGVWSHGAFMLFSRGPLSFAEDVAGAVKDLATQRLAPLMTPLLRTFTFAPPDQQQSLQPQGALKAGAEGAQASSSSSPSTGPAHGSASATDKMQHRVLLLRGLRLRLARALALLTRAAGLLRVDDLLAALQPREIPSAAATSTTAVSPRRALNLSLAGFTAAAVEAGRLPMSPSWRRHQEHEDPALRRTLPRVPPRVSGFCGFGQAVEDAVRSAVHGMRVAIEELLTDAGINPDDSQHQRQQQQQQQQEEQSGDERSLSMELLQLSDLLRLRLPAVHGLGLPSEPERRRPAAAWAASFVTRAAAPPTTAAAVELTSGDVAGTSVKDRPMGLHLTTGGGSAAAALGAARRAAALAGPLVPLPATARMPSRFQRHWLRYSVVAALLLYGGIFLVRHSRLAGSEDLDSWIKTAVSAVHSALRTHVAEPLAAVRDELFHTFRDRPAIVSPQDFSLSRESLLRMLTDFSADHQKHSAITTTTSPFSSSTTIASGSVASPVWSANGETATSSNSISSQQRSSPSQSQPQRSPISGMAVDASPMRGAGAAAADGGHGAGGGGDSTTEEEDATLAAGMAMLMRSYEAELRNPLRNLLLGDLARALLIQVQHLKVDGEAAMLRLDQILRANELSLSLIAALPAMGISLALAVGLTRLLIPRAPDPKRAAVPSRLAMASLEVDLAQLAVAEEHPQQTEIADAVAATAALEELRGLVVYRIHRVYSDVTSLYATADRTSRYSDWRQLYADLLRLAAPVTPLERLATHQRMMRTYSVFQR</sequence>